<dbReference type="GO" id="GO:0008610">
    <property type="term" value="P:lipid biosynthetic process"/>
    <property type="evidence" value="ECO:0007669"/>
    <property type="project" value="TreeGrafter"/>
</dbReference>
<dbReference type="Proteomes" id="UP000179935">
    <property type="component" value="Unassembled WGS sequence"/>
</dbReference>
<name>A0A1S2P6N2_9ACTN</name>
<dbReference type="InterPro" id="IPR012223">
    <property type="entry name" value="TEII"/>
</dbReference>
<evidence type="ECO:0000259" key="3">
    <source>
        <dbReference type="SMART" id="SM00824"/>
    </source>
</evidence>
<reference evidence="4 5" key="1">
    <citation type="submission" date="2016-10" db="EMBL/GenBank/DDBJ databases">
        <title>Genome sequence of Streptomyces sp. MUSC 93.</title>
        <authorList>
            <person name="Lee L.-H."/>
            <person name="Ser H.-L."/>
            <person name="Law J.W.-F."/>
        </authorList>
    </citation>
    <scope>NUCLEOTIDE SEQUENCE [LARGE SCALE GENOMIC DNA]</scope>
    <source>
        <strain evidence="4 5">MUSC 93</strain>
    </source>
</reference>
<dbReference type="SMART" id="SM00824">
    <property type="entry name" value="PKS_TE"/>
    <property type="match status" value="1"/>
</dbReference>
<keyword evidence="5" id="KW-1185">Reference proteome</keyword>
<gene>
    <name evidence="4" type="ORF">BIV24_20370</name>
</gene>
<evidence type="ECO:0000256" key="1">
    <source>
        <dbReference type="ARBA" id="ARBA00007169"/>
    </source>
</evidence>
<sequence length="253" mass="28057">MSPSPSGRHTSWIRRHPRSPNPRARIICFPPAGSSASFYRSWPGHVPAGLDVVTVQYPGRQDRLNEPCLDRIESMAEHIAAELLTLSDLPLGLFGHSMGASVAYEVAVRLENAPGVRLAFLGVSARKAPQELKPRGIDCQNDDELISLLEELGGPDADAMKNRQLRELIMPGIRADFTACESYHPAHPPVVNVPITFYRGSVDRATDADDIKYWADLTKGNSVERVLPGGHFYLLEHEQLIMLDVARRIYTNL</sequence>
<evidence type="ECO:0000313" key="4">
    <source>
        <dbReference type="EMBL" id="OIJ89380.1"/>
    </source>
</evidence>
<dbReference type="InterPro" id="IPR001031">
    <property type="entry name" value="Thioesterase"/>
</dbReference>
<dbReference type="PANTHER" id="PTHR11487">
    <property type="entry name" value="THIOESTERASE"/>
    <property type="match status" value="1"/>
</dbReference>
<dbReference type="GO" id="GO:0016787">
    <property type="term" value="F:hydrolase activity"/>
    <property type="evidence" value="ECO:0007669"/>
    <property type="project" value="UniProtKB-KW"/>
</dbReference>
<dbReference type="InterPro" id="IPR029058">
    <property type="entry name" value="AB_hydrolase_fold"/>
</dbReference>
<comment type="caution">
    <text evidence="4">The sequence shown here is derived from an EMBL/GenBank/DDBJ whole genome shotgun (WGS) entry which is preliminary data.</text>
</comment>
<organism evidence="4 5">
    <name type="scientific">Streptomyces colonosanans</name>
    <dbReference type="NCBI Taxonomy" id="1428652"/>
    <lineage>
        <taxon>Bacteria</taxon>
        <taxon>Bacillati</taxon>
        <taxon>Actinomycetota</taxon>
        <taxon>Actinomycetes</taxon>
        <taxon>Kitasatosporales</taxon>
        <taxon>Streptomycetaceae</taxon>
        <taxon>Streptomyces</taxon>
    </lineage>
</organism>
<dbReference type="Pfam" id="PF00975">
    <property type="entry name" value="Thioesterase"/>
    <property type="match status" value="1"/>
</dbReference>
<evidence type="ECO:0000313" key="5">
    <source>
        <dbReference type="Proteomes" id="UP000179935"/>
    </source>
</evidence>
<dbReference type="PANTHER" id="PTHR11487:SF0">
    <property type="entry name" value="S-ACYL FATTY ACID SYNTHASE THIOESTERASE, MEDIUM CHAIN"/>
    <property type="match status" value="1"/>
</dbReference>
<dbReference type="InterPro" id="IPR020802">
    <property type="entry name" value="TesA-like"/>
</dbReference>
<comment type="similarity">
    <text evidence="1">Belongs to the thioesterase family.</text>
</comment>
<dbReference type="STRING" id="1428652.BIV24_20370"/>
<feature type="domain" description="Thioesterase TesA-like" evidence="3">
    <location>
        <begin position="27"/>
        <end position="241"/>
    </location>
</feature>
<accession>A0A1S2P6N2</accession>
<evidence type="ECO:0000256" key="2">
    <source>
        <dbReference type="ARBA" id="ARBA00022801"/>
    </source>
</evidence>
<dbReference type="AlphaFoldDB" id="A0A1S2P6N2"/>
<dbReference type="EMBL" id="MLYP01000052">
    <property type="protein sequence ID" value="OIJ89380.1"/>
    <property type="molecule type" value="Genomic_DNA"/>
</dbReference>
<proteinExistence type="inferred from homology"/>
<dbReference type="Gene3D" id="3.40.50.1820">
    <property type="entry name" value="alpha/beta hydrolase"/>
    <property type="match status" value="1"/>
</dbReference>
<dbReference type="RefSeq" id="WP_071367812.1">
    <property type="nucleotide sequence ID" value="NZ_MLYP01000052.1"/>
</dbReference>
<keyword evidence="2" id="KW-0378">Hydrolase</keyword>
<dbReference type="SUPFAM" id="SSF53474">
    <property type="entry name" value="alpha/beta-Hydrolases"/>
    <property type="match status" value="1"/>
</dbReference>
<protein>
    <recommendedName>
        <fullName evidence="3">Thioesterase TesA-like domain-containing protein</fullName>
    </recommendedName>
</protein>